<organism evidence="2 3">
    <name type="scientific">Candidatus Blautia pullistercoris</name>
    <dbReference type="NCBI Taxonomy" id="2838499"/>
    <lineage>
        <taxon>Bacteria</taxon>
        <taxon>Bacillati</taxon>
        <taxon>Bacillota</taxon>
        <taxon>Clostridia</taxon>
        <taxon>Lachnospirales</taxon>
        <taxon>Lachnospiraceae</taxon>
        <taxon>Blautia</taxon>
    </lineage>
</organism>
<evidence type="ECO:0000313" key="3">
    <source>
        <dbReference type="Proteomes" id="UP000824230"/>
    </source>
</evidence>
<keyword evidence="1" id="KW-0812">Transmembrane</keyword>
<dbReference type="Pfam" id="PF10112">
    <property type="entry name" value="Halogen_Hydrol"/>
    <property type="match status" value="1"/>
</dbReference>
<accession>A0A9D2ALH9</accession>
<protein>
    <submittedName>
        <fullName evidence="2">5-bromo-4-chloroindolyl phosphate hydrolysis family protein</fullName>
    </submittedName>
</protein>
<reference evidence="2" key="1">
    <citation type="journal article" date="2021" name="PeerJ">
        <title>Extensive microbial diversity within the chicken gut microbiome revealed by metagenomics and culture.</title>
        <authorList>
            <person name="Gilroy R."/>
            <person name="Ravi A."/>
            <person name="Getino M."/>
            <person name="Pursley I."/>
            <person name="Horton D.L."/>
            <person name="Alikhan N.F."/>
            <person name="Baker D."/>
            <person name="Gharbi K."/>
            <person name="Hall N."/>
            <person name="Watson M."/>
            <person name="Adriaenssens E.M."/>
            <person name="Foster-Nyarko E."/>
            <person name="Jarju S."/>
            <person name="Secka A."/>
            <person name="Antonio M."/>
            <person name="Oren A."/>
            <person name="Chaudhuri R.R."/>
            <person name="La Ragione R."/>
            <person name="Hildebrand F."/>
            <person name="Pallen M.J."/>
        </authorList>
    </citation>
    <scope>NUCLEOTIDE SEQUENCE</scope>
    <source>
        <strain evidence="2">ChiHjej12B11-1927</strain>
    </source>
</reference>
<evidence type="ECO:0000256" key="1">
    <source>
        <dbReference type="SAM" id="Phobius"/>
    </source>
</evidence>
<dbReference type="Proteomes" id="UP000824230">
    <property type="component" value="Unassembled WGS sequence"/>
</dbReference>
<dbReference type="AlphaFoldDB" id="A0A9D2ALH9"/>
<name>A0A9D2ALH9_9FIRM</name>
<keyword evidence="1" id="KW-0472">Membrane</keyword>
<feature type="transmembrane region" description="Helical" evidence="1">
    <location>
        <begin position="7"/>
        <end position="25"/>
    </location>
</feature>
<dbReference type="EMBL" id="DXFG01000026">
    <property type="protein sequence ID" value="HIX36486.1"/>
    <property type="molecule type" value="Genomic_DNA"/>
</dbReference>
<proteinExistence type="predicted"/>
<sequence>MKKKETMRSIFCGLTAGVLFLGLLLGMDWNFLVAALLAAGLFEGIYLVTKPKKISGKIPLDMRPDGAYLEKRLKEAREDFESIRRSMEKIQDQGLREESKRLYDTSFHILAYLEKNPDKISMAGRFIDYYQDTASSLLKKYVELQNSGLGTPEAINLKENTKKAICMLNKAFEQQFQRMMRNELMDMDVEIQMLENMMKMEGPL</sequence>
<reference evidence="2" key="2">
    <citation type="submission" date="2021-04" db="EMBL/GenBank/DDBJ databases">
        <authorList>
            <person name="Gilroy R."/>
        </authorList>
    </citation>
    <scope>NUCLEOTIDE SEQUENCE</scope>
    <source>
        <strain evidence="2">ChiHjej12B11-1927</strain>
    </source>
</reference>
<dbReference type="InterPro" id="IPR018770">
    <property type="entry name" value="ChloroindolylP_hydrolase"/>
</dbReference>
<gene>
    <name evidence="2" type="ORF">H9738_01245</name>
</gene>
<evidence type="ECO:0000313" key="2">
    <source>
        <dbReference type="EMBL" id="HIX36486.1"/>
    </source>
</evidence>
<comment type="caution">
    <text evidence="2">The sequence shown here is derived from an EMBL/GenBank/DDBJ whole genome shotgun (WGS) entry which is preliminary data.</text>
</comment>
<keyword evidence="1" id="KW-1133">Transmembrane helix</keyword>
<feature type="transmembrane region" description="Helical" evidence="1">
    <location>
        <begin position="31"/>
        <end position="49"/>
    </location>
</feature>